<keyword evidence="2 6" id="KW-0489">Methyltransferase</keyword>
<evidence type="ECO:0000256" key="5">
    <source>
        <dbReference type="SAM" id="Phobius"/>
    </source>
</evidence>
<sequence>MDELQAATAPSAPTEERPRSRVALVLASVTGVAAVGLTAVSWPFVAPAFRKVCLPYVPATTEQVTNVLRALKGRSGPLVDLGSGDGRIVIAAAAVGFRSVGVELNPWLVLFSRLWARREGLSPMASFRRADLFSQDLTQYQNVVIFGVKQMMPRLEIKLAQQLPVTGCVIACRFPLPTWRPSYVIGEGADAVWVYFRPGMEDEELPPSPPPPGRER</sequence>
<keyword evidence="5" id="KW-1133">Transmembrane helix</keyword>
<dbReference type="GO" id="GO:0032259">
    <property type="term" value="P:methylation"/>
    <property type="evidence" value="ECO:0007669"/>
    <property type="project" value="UniProtKB-KW"/>
</dbReference>
<reference evidence="6 7" key="1">
    <citation type="submission" date="2019-07" db="EMBL/GenBank/DDBJ databases">
        <title>Draft genome assembly of a fouling barnacle, Amphibalanus amphitrite (Darwin, 1854): The first reference genome for Thecostraca.</title>
        <authorList>
            <person name="Kim W."/>
        </authorList>
    </citation>
    <scope>NUCLEOTIDE SEQUENCE [LARGE SCALE GENOMIC DNA]</scope>
    <source>
        <strain evidence="6">SNU_AA5</strain>
        <tissue evidence="6">Soma without cirri and trophi</tissue>
    </source>
</reference>
<dbReference type="EMBL" id="VIIS01000046">
    <property type="protein sequence ID" value="KAF0314128.1"/>
    <property type="molecule type" value="Genomic_DNA"/>
</dbReference>
<keyword evidence="5" id="KW-0472">Membrane</keyword>
<dbReference type="GO" id="GO:0016279">
    <property type="term" value="F:protein-lysine N-methyltransferase activity"/>
    <property type="evidence" value="ECO:0007669"/>
    <property type="project" value="InterPro"/>
</dbReference>
<dbReference type="GO" id="GO:1905706">
    <property type="term" value="P:regulation of mitochondrial ATP synthesis coupled proton transport"/>
    <property type="evidence" value="ECO:0007669"/>
    <property type="project" value="TreeGrafter"/>
</dbReference>
<comment type="caution">
    <text evidence="6">The sequence shown here is derived from an EMBL/GenBank/DDBJ whole genome shotgun (WGS) entry which is preliminary data.</text>
</comment>
<dbReference type="PANTHER" id="PTHR13610">
    <property type="entry name" value="METHYLTRANSFERASE DOMAIN-CONTAINING PROTEIN"/>
    <property type="match status" value="1"/>
</dbReference>
<accession>A0A6A4X9D0</accession>
<dbReference type="SUPFAM" id="SSF53335">
    <property type="entry name" value="S-adenosyl-L-methionine-dependent methyltransferases"/>
    <property type="match status" value="1"/>
</dbReference>
<organism evidence="6 7">
    <name type="scientific">Amphibalanus amphitrite</name>
    <name type="common">Striped barnacle</name>
    <name type="synonym">Balanus amphitrite</name>
    <dbReference type="NCBI Taxonomy" id="1232801"/>
    <lineage>
        <taxon>Eukaryota</taxon>
        <taxon>Metazoa</taxon>
        <taxon>Ecdysozoa</taxon>
        <taxon>Arthropoda</taxon>
        <taxon>Crustacea</taxon>
        <taxon>Multicrustacea</taxon>
        <taxon>Cirripedia</taxon>
        <taxon>Thoracica</taxon>
        <taxon>Thoracicalcarea</taxon>
        <taxon>Balanomorpha</taxon>
        <taxon>Balanoidea</taxon>
        <taxon>Balanidae</taxon>
        <taxon>Amphibalaninae</taxon>
        <taxon>Amphibalanus</taxon>
    </lineage>
</organism>
<keyword evidence="5" id="KW-0812">Transmembrane</keyword>
<comment type="similarity">
    <text evidence="1">Belongs to the ANT/ATPSC lysine N-methyltransferase family.</text>
</comment>
<keyword evidence="3 6" id="KW-0808">Transferase</keyword>
<dbReference type="Gene3D" id="3.40.50.150">
    <property type="entry name" value="Vaccinia Virus protein VP39"/>
    <property type="match status" value="1"/>
</dbReference>
<evidence type="ECO:0000313" key="6">
    <source>
        <dbReference type="EMBL" id="KAF0314129.1"/>
    </source>
</evidence>
<evidence type="ECO:0000256" key="1">
    <source>
        <dbReference type="ARBA" id="ARBA00010633"/>
    </source>
</evidence>
<keyword evidence="7" id="KW-1185">Reference proteome</keyword>
<evidence type="ECO:0000256" key="4">
    <source>
        <dbReference type="ARBA" id="ARBA00022691"/>
    </source>
</evidence>
<dbReference type="EMBL" id="VIIS01000046">
    <property type="protein sequence ID" value="KAF0314129.1"/>
    <property type="molecule type" value="Genomic_DNA"/>
</dbReference>
<dbReference type="GO" id="GO:0005739">
    <property type="term" value="C:mitochondrion"/>
    <property type="evidence" value="ECO:0007669"/>
    <property type="project" value="TreeGrafter"/>
</dbReference>
<evidence type="ECO:0000256" key="2">
    <source>
        <dbReference type="ARBA" id="ARBA00022603"/>
    </source>
</evidence>
<feature type="transmembrane region" description="Helical" evidence="5">
    <location>
        <begin position="22"/>
        <end position="45"/>
    </location>
</feature>
<dbReference type="InterPro" id="IPR029063">
    <property type="entry name" value="SAM-dependent_MTases_sf"/>
</dbReference>
<name>A0A6A4X9D0_AMPAM</name>
<dbReference type="InterPro" id="IPR026170">
    <property type="entry name" value="FAM173A/B"/>
</dbReference>
<gene>
    <name evidence="6" type="primary">fam173b_1</name>
    <name evidence="6" type="ORF">FJT64_015419</name>
</gene>
<keyword evidence="4" id="KW-0949">S-adenosyl-L-methionine</keyword>
<dbReference type="AlphaFoldDB" id="A0A6A4X9D0"/>
<proteinExistence type="inferred from homology"/>
<evidence type="ECO:0000256" key="3">
    <source>
        <dbReference type="ARBA" id="ARBA00022679"/>
    </source>
</evidence>
<dbReference type="PANTHER" id="PTHR13610:SF9">
    <property type="entry name" value="FI06469P"/>
    <property type="match status" value="1"/>
</dbReference>
<dbReference type="Proteomes" id="UP000440578">
    <property type="component" value="Unassembled WGS sequence"/>
</dbReference>
<protein>
    <submittedName>
        <fullName evidence="6">Protein N-lysine methyltransferase FAM173B</fullName>
    </submittedName>
</protein>
<evidence type="ECO:0000313" key="7">
    <source>
        <dbReference type="Proteomes" id="UP000440578"/>
    </source>
</evidence>
<dbReference type="OrthoDB" id="66144at2759"/>